<evidence type="ECO:0000313" key="3">
    <source>
        <dbReference type="EMBL" id="CAF0804004.1"/>
    </source>
</evidence>
<evidence type="ECO:0008006" key="6">
    <source>
        <dbReference type="Google" id="ProtNLM"/>
    </source>
</evidence>
<organism evidence="3 5">
    <name type="scientific">Didymodactylos carnosus</name>
    <dbReference type="NCBI Taxonomy" id="1234261"/>
    <lineage>
        <taxon>Eukaryota</taxon>
        <taxon>Metazoa</taxon>
        <taxon>Spiralia</taxon>
        <taxon>Gnathifera</taxon>
        <taxon>Rotifera</taxon>
        <taxon>Eurotatoria</taxon>
        <taxon>Bdelloidea</taxon>
        <taxon>Philodinida</taxon>
        <taxon>Philodinidae</taxon>
        <taxon>Didymodactylos</taxon>
    </lineage>
</organism>
<dbReference type="Proteomes" id="UP000677228">
    <property type="component" value="Unassembled WGS sequence"/>
</dbReference>
<feature type="compositionally biased region" description="Basic and acidic residues" evidence="2">
    <location>
        <begin position="119"/>
        <end position="128"/>
    </location>
</feature>
<dbReference type="Proteomes" id="UP000682733">
    <property type="component" value="Unassembled WGS sequence"/>
</dbReference>
<gene>
    <name evidence="3" type="ORF">OVA965_LOCUS4801</name>
    <name evidence="4" type="ORF">TMI583_LOCUS4803</name>
</gene>
<reference evidence="3" key="1">
    <citation type="submission" date="2021-02" db="EMBL/GenBank/DDBJ databases">
        <authorList>
            <person name="Nowell W R."/>
        </authorList>
    </citation>
    <scope>NUCLEOTIDE SEQUENCE</scope>
</reference>
<dbReference type="EMBL" id="CAJOBA010001293">
    <property type="protein sequence ID" value="CAF3587643.1"/>
    <property type="molecule type" value="Genomic_DNA"/>
</dbReference>
<accession>A0A8S2CZN1</accession>
<keyword evidence="1" id="KW-0175">Coiled coil</keyword>
<name>A0A8S2CZN1_9BILA</name>
<evidence type="ECO:0000256" key="1">
    <source>
        <dbReference type="SAM" id="Coils"/>
    </source>
</evidence>
<sequence length="298" mass="34916">MNIIPPKLLICSRCNHPGHTKKSCQNSNYDICRRCGADRNDQHNHQECEIKCHHCNGSHVSTEYKCPVINQYRGELIYELRKRSDKLPVDVQLFIPSEYRNSDERNKVIYNKKAQQQKQRQDEQRYNRNDYNAWPSVNSNVTTLVPLSPSYQTLNETIKSLDNALNALKQDYLQEQQKIEQKYKEHLNGINQGWLIMQQQMQTQTQILSTMHDAINQTLFTTCQKTMLIMGTVLNKIKIQMNTNEYDETIQQLAVQITYINENQKSYTNHQTSLEQLLSKQTEALNKAFDIFLNPTNE</sequence>
<dbReference type="AlphaFoldDB" id="A0A8S2CZN1"/>
<evidence type="ECO:0000256" key="2">
    <source>
        <dbReference type="SAM" id="MobiDB-lite"/>
    </source>
</evidence>
<dbReference type="EMBL" id="CAJNOK010001292">
    <property type="protein sequence ID" value="CAF0804004.1"/>
    <property type="molecule type" value="Genomic_DNA"/>
</dbReference>
<evidence type="ECO:0000313" key="4">
    <source>
        <dbReference type="EMBL" id="CAF3587643.1"/>
    </source>
</evidence>
<feature type="coiled-coil region" evidence="1">
    <location>
        <begin position="151"/>
        <end position="185"/>
    </location>
</feature>
<evidence type="ECO:0000313" key="5">
    <source>
        <dbReference type="Proteomes" id="UP000677228"/>
    </source>
</evidence>
<comment type="caution">
    <text evidence="3">The sequence shown here is derived from an EMBL/GenBank/DDBJ whole genome shotgun (WGS) entry which is preliminary data.</text>
</comment>
<feature type="region of interest" description="Disordered" evidence="2">
    <location>
        <begin position="112"/>
        <end position="132"/>
    </location>
</feature>
<protein>
    <recommendedName>
        <fullName evidence="6">CCHC-type domain-containing protein</fullName>
    </recommendedName>
</protein>
<proteinExistence type="predicted"/>